<organism evidence="2 3">
    <name type="scientific">Dyadobacter fermentans</name>
    <dbReference type="NCBI Taxonomy" id="94254"/>
    <lineage>
        <taxon>Bacteria</taxon>
        <taxon>Pseudomonadati</taxon>
        <taxon>Bacteroidota</taxon>
        <taxon>Cytophagia</taxon>
        <taxon>Cytophagales</taxon>
        <taxon>Spirosomataceae</taxon>
        <taxon>Dyadobacter</taxon>
    </lineage>
</organism>
<evidence type="ECO:0008006" key="4">
    <source>
        <dbReference type="Google" id="ProtNLM"/>
    </source>
</evidence>
<comment type="caution">
    <text evidence="2">The sequence shown here is derived from an EMBL/GenBank/DDBJ whole genome shotgun (WGS) entry which is preliminary data.</text>
</comment>
<dbReference type="Proteomes" id="UP001264980">
    <property type="component" value="Unassembled WGS sequence"/>
</dbReference>
<feature type="compositionally biased region" description="Basic residues" evidence="1">
    <location>
        <begin position="70"/>
        <end position="82"/>
    </location>
</feature>
<evidence type="ECO:0000256" key="1">
    <source>
        <dbReference type="SAM" id="MobiDB-lite"/>
    </source>
</evidence>
<dbReference type="PROSITE" id="PS51257">
    <property type="entry name" value="PROKAR_LIPOPROTEIN"/>
    <property type="match status" value="1"/>
</dbReference>
<reference evidence="2 3" key="1">
    <citation type="submission" date="2023-07" db="EMBL/GenBank/DDBJ databases">
        <title>Sorghum-associated microbial communities from plants grown in Nebraska, USA.</title>
        <authorList>
            <person name="Schachtman D."/>
        </authorList>
    </citation>
    <scope>NUCLEOTIDE SEQUENCE [LARGE SCALE GENOMIC DNA]</scope>
    <source>
        <strain evidence="2 3">BE57</strain>
    </source>
</reference>
<evidence type="ECO:0000313" key="2">
    <source>
        <dbReference type="EMBL" id="MDR6807583.1"/>
    </source>
</evidence>
<keyword evidence="3" id="KW-1185">Reference proteome</keyword>
<feature type="region of interest" description="Disordered" evidence="1">
    <location>
        <begin position="70"/>
        <end position="99"/>
    </location>
</feature>
<accession>A0ABU1R2G2</accession>
<protein>
    <recommendedName>
        <fullName evidence="4">Lipoprotein</fullName>
    </recommendedName>
</protein>
<dbReference type="EMBL" id="JAVDTI010000005">
    <property type="protein sequence ID" value="MDR6807583.1"/>
    <property type="molecule type" value="Genomic_DNA"/>
</dbReference>
<gene>
    <name evidence="2" type="ORF">J2W84_004637</name>
</gene>
<evidence type="ECO:0000313" key="3">
    <source>
        <dbReference type="Proteomes" id="UP001264980"/>
    </source>
</evidence>
<name>A0ABU1R2G2_9BACT</name>
<proteinExistence type="predicted"/>
<sequence length="99" mass="11850">MKKNSVLLSVIITLIAAISISSCTYRSYEPGYDYGYRHGYRYYHAPPPPPRVVVVKPAPPRVIYADRHRYRRHDNRAYRKQYRHNDHYGNNGRHRGHRR</sequence>
<dbReference type="RefSeq" id="WP_309988074.1">
    <property type="nucleotide sequence ID" value="NZ_JAVDTI010000005.1"/>
</dbReference>